<organism evidence="5 6">
    <name type="scientific">Pogona vitticeps</name>
    <name type="common">central bearded dragon</name>
    <dbReference type="NCBI Taxonomy" id="103695"/>
    <lineage>
        <taxon>Eukaryota</taxon>
        <taxon>Metazoa</taxon>
        <taxon>Chordata</taxon>
        <taxon>Craniata</taxon>
        <taxon>Vertebrata</taxon>
        <taxon>Euteleostomi</taxon>
        <taxon>Lepidosauria</taxon>
        <taxon>Squamata</taxon>
        <taxon>Bifurcata</taxon>
        <taxon>Unidentata</taxon>
        <taxon>Episquamata</taxon>
        <taxon>Toxicofera</taxon>
        <taxon>Iguania</taxon>
        <taxon>Acrodonta</taxon>
        <taxon>Agamidae</taxon>
        <taxon>Amphibolurinae</taxon>
        <taxon>Pogona</taxon>
    </lineage>
</organism>
<dbReference type="InterPro" id="IPR053891">
    <property type="entry name" value="Shisa_N"/>
</dbReference>
<feature type="chain" id="PRO_5045074532" description="Shisa N-terminal domain-containing protein" evidence="3">
    <location>
        <begin position="21"/>
        <end position="274"/>
    </location>
</feature>
<dbReference type="Proteomes" id="UP001652642">
    <property type="component" value="Chromosome 11"/>
</dbReference>
<sequence>MGRAQAGVLLFLLLWGPGDPGAGGEMCRSWMFGINTRYGPFRCPGKKDLAFSKYCCGTCLQPYCCPWQDHRLNQTACLTSGDLEGLSFEDLAAIPTVSPVSATTPPALTTTAVRATTLAVLVEKAHRQYIWVILFVLCLASSIIVAYWLIRRCLNRRFIAEWLRRPAEDPSSLELAQVPPQPEANEKSPPRPATIEVPHGPKTAVDTEARSPGVEDLQGSCEVLPCLDKPLSGQPSHPPSGSPKIEEDYLVFSTSPNNAEGPVLELTMGAESAI</sequence>
<evidence type="ECO:0000313" key="6">
    <source>
        <dbReference type="RefSeq" id="XP_020639967.2"/>
    </source>
</evidence>
<protein>
    <recommendedName>
        <fullName evidence="4">Shisa N-terminal domain-containing protein</fullName>
    </recommendedName>
</protein>
<proteinExistence type="predicted"/>
<accession>A0A6J0SUA8</accession>
<keyword evidence="2" id="KW-1133">Transmembrane helix</keyword>
<dbReference type="KEGG" id="pvt:110074277"/>
<evidence type="ECO:0000259" key="4">
    <source>
        <dbReference type="Pfam" id="PF13908"/>
    </source>
</evidence>
<reference evidence="6" key="1">
    <citation type="submission" date="2025-08" db="UniProtKB">
        <authorList>
            <consortium name="RefSeq"/>
        </authorList>
    </citation>
    <scope>IDENTIFICATION</scope>
</reference>
<dbReference type="RefSeq" id="XP_020639967.2">
    <property type="nucleotide sequence ID" value="XM_020784308.2"/>
</dbReference>
<feature type="signal peptide" evidence="3">
    <location>
        <begin position="1"/>
        <end position="20"/>
    </location>
</feature>
<dbReference type="AlphaFoldDB" id="A0A6J0SUA8"/>
<evidence type="ECO:0000256" key="2">
    <source>
        <dbReference type="SAM" id="Phobius"/>
    </source>
</evidence>
<feature type="domain" description="Shisa N-terminal" evidence="4">
    <location>
        <begin position="24"/>
        <end position="77"/>
    </location>
</feature>
<evidence type="ECO:0000313" key="5">
    <source>
        <dbReference type="Proteomes" id="UP001652642"/>
    </source>
</evidence>
<keyword evidence="5" id="KW-1185">Reference proteome</keyword>
<evidence type="ECO:0000256" key="3">
    <source>
        <dbReference type="SAM" id="SignalP"/>
    </source>
</evidence>
<gene>
    <name evidence="6" type="primary">LOC110074277</name>
</gene>
<feature type="transmembrane region" description="Helical" evidence="2">
    <location>
        <begin position="129"/>
        <end position="150"/>
    </location>
</feature>
<dbReference type="Pfam" id="PF13908">
    <property type="entry name" value="Shisa_N"/>
    <property type="match status" value="1"/>
</dbReference>
<evidence type="ECO:0000256" key="1">
    <source>
        <dbReference type="SAM" id="MobiDB-lite"/>
    </source>
</evidence>
<dbReference type="OrthoDB" id="10430363at2759"/>
<keyword evidence="2" id="KW-0472">Membrane</keyword>
<keyword evidence="2" id="KW-0812">Transmembrane</keyword>
<dbReference type="GeneID" id="110074277"/>
<name>A0A6J0SUA8_9SAUR</name>
<keyword evidence="3" id="KW-0732">Signal</keyword>
<dbReference type="InParanoid" id="A0A6J0SUA8"/>
<feature type="region of interest" description="Disordered" evidence="1">
    <location>
        <begin position="170"/>
        <end position="212"/>
    </location>
</feature>